<dbReference type="EMBL" id="GFTR01000037">
    <property type="protein sequence ID" value="JAW16389.1"/>
    <property type="molecule type" value="Transcribed_RNA"/>
</dbReference>
<dbReference type="AlphaFoldDB" id="A0A224Y770"/>
<name>A0A224Y770_9HEMI</name>
<accession>A0A224Y770</accession>
<reference evidence="1" key="1">
    <citation type="journal article" date="2018" name="PLoS Negl. Trop. Dis.">
        <title>An insight into the salivary gland and fat body transcriptome of Panstrongylus lignarius (Hemiptera: Heteroptera), the main vector of Chagas disease in Peru.</title>
        <authorList>
            <person name="Nevoa J.C."/>
            <person name="Mendes M.T."/>
            <person name="da Silva M.V."/>
            <person name="Soares S.C."/>
            <person name="Oliveira C.J.F."/>
            <person name="Ribeiro J.M.C."/>
        </authorList>
    </citation>
    <scope>NUCLEOTIDE SEQUENCE</scope>
</reference>
<organism evidence="1">
    <name type="scientific">Panstrongylus lignarius</name>
    <dbReference type="NCBI Taxonomy" id="156445"/>
    <lineage>
        <taxon>Eukaryota</taxon>
        <taxon>Metazoa</taxon>
        <taxon>Ecdysozoa</taxon>
        <taxon>Arthropoda</taxon>
        <taxon>Hexapoda</taxon>
        <taxon>Insecta</taxon>
        <taxon>Pterygota</taxon>
        <taxon>Neoptera</taxon>
        <taxon>Paraneoptera</taxon>
        <taxon>Hemiptera</taxon>
        <taxon>Heteroptera</taxon>
        <taxon>Panheteroptera</taxon>
        <taxon>Cimicomorpha</taxon>
        <taxon>Reduviidae</taxon>
        <taxon>Triatominae</taxon>
        <taxon>Panstrongylus</taxon>
    </lineage>
</organism>
<evidence type="ECO:0000313" key="1">
    <source>
        <dbReference type="EMBL" id="JAW16389.1"/>
    </source>
</evidence>
<proteinExistence type="predicted"/>
<protein>
    <submittedName>
        <fullName evidence="1">Putative secreted protein</fullName>
    </submittedName>
</protein>
<sequence length="67" mass="7487">MWLFIDAEIWLITVACVLHLVKSLAVVGVSHQIVAKFKNSVIAMVVQFGLTEILHAPIPKLLHFHLS</sequence>